<dbReference type="GO" id="GO:2000009">
    <property type="term" value="P:negative regulation of protein localization to cell surface"/>
    <property type="evidence" value="ECO:0007669"/>
    <property type="project" value="TreeGrafter"/>
</dbReference>
<accession>A0A9X0CU04</accession>
<dbReference type="GO" id="GO:0016020">
    <property type="term" value="C:membrane"/>
    <property type="evidence" value="ECO:0007669"/>
    <property type="project" value="TreeGrafter"/>
</dbReference>
<dbReference type="GO" id="GO:0005794">
    <property type="term" value="C:Golgi apparatus"/>
    <property type="evidence" value="ECO:0007669"/>
    <property type="project" value="InterPro"/>
</dbReference>
<dbReference type="PANTHER" id="PTHR16528:SF2">
    <property type="entry name" value="GOLGI-ASSOCIATED PDZ AND COILED-COIL MOTIF-CONTAINING PROTEIN"/>
    <property type="match status" value="1"/>
</dbReference>
<gene>
    <name evidence="2" type="ORF">OS493_040318</name>
</gene>
<evidence type="ECO:0000313" key="2">
    <source>
        <dbReference type="EMBL" id="KAJ7375570.1"/>
    </source>
</evidence>
<dbReference type="GO" id="GO:0044325">
    <property type="term" value="F:transmembrane transporter binding"/>
    <property type="evidence" value="ECO:0007669"/>
    <property type="project" value="TreeGrafter"/>
</dbReference>
<name>A0A9X0CU04_9CNID</name>
<proteinExistence type="predicted"/>
<evidence type="ECO:0000256" key="1">
    <source>
        <dbReference type="SAM" id="Coils"/>
    </source>
</evidence>
<dbReference type="PANTHER" id="PTHR16528">
    <property type="entry name" value="GOLGI-ASSOCIATED PDZ AND COILED-COIL MOTIF-CONTAINING"/>
    <property type="match status" value="1"/>
</dbReference>
<dbReference type="Proteomes" id="UP001163046">
    <property type="component" value="Unassembled WGS sequence"/>
</dbReference>
<dbReference type="EMBL" id="MU826692">
    <property type="protein sequence ID" value="KAJ7375570.1"/>
    <property type="molecule type" value="Genomic_DNA"/>
</dbReference>
<comment type="caution">
    <text evidence="2">The sequence shown here is derived from an EMBL/GenBank/DDBJ whole genome shotgun (WGS) entry which is preliminary data.</text>
</comment>
<keyword evidence="3" id="KW-1185">Reference proteome</keyword>
<sequence>AELVALRHDLVEERAAKQVLEREVNNLLLQLHAVQLQLHSNTGMPVDSENIKNKL</sequence>
<dbReference type="InterPro" id="IPR038879">
    <property type="entry name" value="GOPC"/>
</dbReference>
<dbReference type="GO" id="GO:0030140">
    <property type="term" value="C:trans-Golgi network transport vesicle"/>
    <property type="evidence" value="ECO:0007669"/>
    <property type="project" value="TreeGrafter"/>
</dbReference>
<feature type="coiled-coil region" evidence="1">
    <location>
        <begin position="3"/>
        <end position="37"/>
    </location>
</feature>
<keyword evidence="1" id="KW-0175">Coiled coil</keyword>
<dbReference type="AlphaFoldDB" id="A0A9X0CU04"/>
<feature type="non-terminal residue" evidence="2">
    <location>
        <position position="1"/>
    </location>
</feature>
<protein>
    <submittedName>
        <fullName evidence="2">Uncharacterized protein</fullName>
    </submittedName>
</protein>
<reference evidence="2" key="1">
    <citation type="submission" date="2023-01" db="EMBL/GenBank/DDBJ databases">
        <title>Genome assembly of the deep-sea coral Lophelia pertusa.</title>
        <authorList>
            <person name="Herrera S."/>
            <person name="Cordes E."/>
        </authorList>
    </citation>
    <scope>NUCLEOTIDE SEQUENCE</scope>
    <source>
        <strain evidence="2">USNM1676648</strain>
        <tissue evidence="2">Polyp</tissue>
    </source>
</reference>
<organism evidence="2 3">
    <name type="scientific">Desmophyllum pertusum</name>
    <dbReference type="NCBI Taxonomy" id="174260"/>
    <lineage>
        <taxon>Eukaryota</taxon>
        <taxon>Metazoa</taxon>
        <taxon>Cnidaria</taxon>
        <taxon>Anthozoa</taxon>
        <taxon>Hexacorallia</taxon>
        <taxon>Scleractinia</taxon>
        <taxon>Caryophylliina</taxon>
        <taxon>Caryophylliidae</taxon>
        <taxon>Desmophyllum</taxon>
    </lineage>
</organism>
<evidence type="ECO:0000313" key="3">
    <source>
        <dbReference type="Proteomes" id="UP001163046"/>
    </source>
</evidence>
<feature type="non-terminal residue" evidence="2">
    <location>
        <position position="55"/>
    </location>
</feature>